<dbReference type="AlphaFoldDB" id="A0A1Q9EYR1"/>
<keyword evidence="3" id="KW-1185">Reference proteome</keyword>
<feature type="region of interest" description="Disordered" evidence="1">
    <location>
        <begin position="516"/>
        <end position="550"/>
    </location>
</feature>
<dbReference type="EMBL" id="LSRX01000041">
    <property type="protein sequence ID" value="OLQ12549.1"/>
    <property type="molecule type" value="Genomic_DNA"/>
</dbReference>
<name>A0A1Q9EYR1_SYMMI</name>
<evidence type="ECO:0000256" key="1">
    <source>
        <dbReference type="SAM" id="MobiDB-lite"/>
    </source>
</evidence>
<dbReference type="InterPro" id="IPR003961">
    <property type="entry name" value="FN3_dom"/>
</dbReference>
<evidence type="ECO:0000313" key="3">
    <source>
        <dbReference type="Proteomes" id="UP000186817"/>
    </source>
</evidence>
<gene>
    <name evidence="2" type="ORF">AK812_SmicGene3503</name>
</gene>
<sequence length="550" mass="61402">MVDAETRYRSKHCFQPIQRQVQEVLEDSAADCSESKGTEKPMVRFLRTCRKRLPSDMWRCDRLRAPHAVEVEKRLRENAEPWEDIRKAKPPCSCRDVFCRKESAVKKDCETRLNVDELVAGTVYTFRLRVYDGFRWSPWTEHCPAVQVLRPLLKAVMLHFLRDSLPATPTAGLAGEDSQFEGRNGLDGRHPIAVCLEVEARFGSLLFKGQVYADRLPDSVSRDNDVDLSLIPWTGDGAEAEMGDKAKLILWVLLLCCGSAHAFNLTFDDEGMLNPACWLNWEVVFSEDSPADDACSVSMEDQSMTVLLLNVAVFYAFFTFCVKALPEAQEGASRRFEAAEHAVQLRLSATCGRAEIGATFRMYLNSVLESIGSDSGSYSAEDIYRLNEAIFNLPEEEDLDDSTTELLFKAVQKIKKSFAGGKCDRDPNFYYDYIALLSTMQNQHFFGSKQTKLLLDWLHEAVKSPPGEDKSGAKSSSSTKDIARLEAENAKMIKEIEQMQELTAAVQVLQGFKLPKNISTTSSGDKSQPSQSAAKRKRRGKGSGGNGGSG</sequence>
<dbReference type="OrthoDB" id="444678at2759"/>
<accession>A0A1Q9EYR1</accession>
<dbReference type="Proteomes" id="UP000186817">
    <property type="component" value="Unassembled WGS sequence"/>
</dbReference>
<comment type="caution">
    <text evidence="2">The sequence shown here is derived from an EMBL/GenBank/DDBJ whole genome shotgun (WGS) entry which is preliminary data.</text>
</comment>
<dbReference type="CDD" id="cd00063">
    <property type="entry name" value="FN3"/>
    <property type="match status" value="1"/>
</dbReference>
<proteinExistence type="predicted"/>
<feature type="compositionally biased region" description="Polar residues" evidence="1">
    <location>
        <begin position="517"/>
        <end position="531"/>
    </location>
</feature>
<reference evidence="2 3" key="1">
    <citation type="submission" date="2016-02" db="EMBL/GenBank/DDBJ databases">
        <title>Genome analysis of coral dinoflagellate symbionts highlights evolutionary adaptations to a symbiotic lifestyle.</title>
        <authorList>
            <person name="Aranda M."/>
            <person name="Li Y."/>
            <person name="Liew Y.J."/>
            <person name="Baumgarten S."/>
            <person name="Simakov O."/>
            <person name="Wilson M."/>
            <person name="Piel J."/>
            <person name="Ashoor H."/>
            <person name="Bougouffa S."/>
            <person name="Bajic V.B."/>
            <person name="Ryu T."/>
            <person name="Ravasi T."/>
            <person name="Bayer T."/>
            <person name="Micklem G."/>
            <person name="Kim H."/>
            <person name="Bhak J."/>
            <person name="Lajeunesse T.C."/>
            <person name="Voolstra C.R."/>
        </authorList>
    </citation>
    <scope>NUCLEOTIDE SEQUENCE [LARGE SCALE GENOMIC DNA]</scope>
    <source>
        <strain evidence="2 3">CCMP2467</strain>
    </source>
</reference>
<organism evidence="2 3">
    <name type="scientific">Symbiodinium microadriaticum</name>
    <name type="common">Dinoflagellate</name>
    <name type="synonym">Zooxanthella microadriatica</name>
    <dbReference type="NCBI Taxonomy" id="2951"/>
    <lineage>
        <taxon>Eukaryota</taxon>
        <taxon>Sar</taxon>
        <taxon>Alveolata</taxon>
        <taxon>Dinophyceae</taxon>
        <taxon>Suessiales</taxon>
        <taxon>Symbiodiniaceae</taxon>
        <taxon>Symbiodinium</taxon>
    </lineage>
</organism>
<evidence type="ECO:0000313" key="2">
    <source>
        <dbReference type="EMBL" id="OLQ12549.1"/>
    </source>
</evidence>
<protein>
    <submittedName>
        <fullName evidence="2">Uncharacterized protein</fullName>
    </submittedName>
</protein>